<keyword evidence="3" id="KW-1185">Reference proteome</keyword>
<dbReference type="Gene3D" id="3.40.1350.10">
    <property type="match status" value="1"/>
</dbReference>
<evidence type="ECO:0000259" key="1">
    <source>
        <dbReference type="Pfam" id="PF08722"/>
    </source>
</evidence>
<feature type="domain" description="TnsA endonuclease N-terminal" evidence="1">
    <location>
        <begin position="19"/>
        <end position="71"/>
    </location>
</feature>
<accession>H3KD03</accession>
<feature type="non-terminal residue" evidence="2">
    <location>
        <position position="82"/>
    </location>
</feature>
<proteinExistence type="predicted"/>
<reference evidence="2 3" key="1">
    <citation type="submission" date="2011-11" db="EMBL/GenBank/DDBJ databases">
        <authorList>
            <person name="Weinstock G."/>
            <person name="Sodergren E."/>
            <person name="Clifton S."/>
            <person name="Fulton L."/>
            <person name="Fulton B."/>
            <person name="Courtney L."/>
            <person name="Fronick C."/>
            <person name="Harrison M."/>
            <person name="Strong C."/>
            <person name="Farmer C."/>
            <person name="Delahaunty K."/>
            <person name="Markovic C."/>
            <person name="Hall O."/>
            <person name="Minx P."/>
            <person name="Tomlinson C."/>
            <person name="Mitreva M."/>
            <person name="Hou S."/>
            <person name="Chen J."/>
            <person name="Wollam A."/>
            <person name="Pepin K.H."/>
            <person name="Johnson M."/>
            <person name="Bhonagiri V."/>
            <person name="Zhang X."/>
            <person name="Suruliraj S."/>
            <person name="Warren W."/>
            <person name="Chinwalla A."/>
            <person name="Mardis E.R."/>
            <person name="Wilson R.K."/>
        </authorList>
    </citation>
    <scope>NUCLEOTIDE SEQUENCE [LARGE SCALE GENOMIC DNA]</scope>
    <source>
        <strain evidence="2 3">YIT 11816</strain>
    </source>
</reference>
<evidence type="ECO:0000313" key="2">
    <source>
        <dbReference type="EMBL" id="EHY31999.1"/>
    </source>
</evidence>
<gene>
    <name evidence="2" type="ORF">HMPREF9440_00608</name>
</gene>
<dbReference type="InterPro" id="IPR011856">
    <property type="entry name" value="tRNA_endonuc-like_dom_sf"/>
</dbReference>
<dbReference type="EMBL" id="AFBQ01000075">
    <property type="protein sequence ID" value="EHY31999.1"/>
    <property type="molecule type" value="Genomic_DNA"/>
</dbReference>
<dbReference type="GO" id="GO:0003676">
    <property type="term" value="F:nucleic acid binding"/>
    <property type="evidence" value="ECO:0007669"/>
    <property type="project" value="InterPro"/>
</dbReference>
<dbReference type="Proteomes" id="UP000004956">
    <property type="component" value="Unassembled WGS sequence"/>
</dbReference>
<dbReference type="InterPro" id="IPR011335">
    <property type="entry name" value="Restrct_endonuc-II-like"/>
</dbReference>
<comment type="caution">
    <text evidence="2">The sequence shown here is derived from an EMBL/GenBank/DDBJ whole genome shotgun (WGS) entry which is preliminary data.</text>
</comment>
<dbReference type="HOGENOM" id="CLU_2564150_0_0_4"/>
<protein>
    <recommendedName>
        <fullName evidence="1">TnsA endonuclease N-terminal domain-containing protein</fullName>
    </recommendedName>
</protein>
<dbReference type="AlphaFoldDB" id="H3KD03"/>
<dbReference type="Pfam" id="PF08722">
    <property type="entry name" value="Tn7_TnsA-like_N"/>
    <property type="match status" value="1"/>
</dbReference>
<organism evidence="2 3">
    <name type="scientific">Sutterella parvirubra YIT 11816</name>
    <dbReference type="NCBI Taxonomy" id="762967"/>
    <lineage>
        <taxon>Bacteria</taxon>
        <taxon>Pseudomonadati</taxon>
        <taxon>Pseudomonadota</taxon>
        <taxon>Betaproteobacteria</taxon>
        <taxon>Burkholderiales</taxon>
        <taxon>Sutterellaceae</taxon>
        <taxon>Sutterella</taxon>
    </lineage>
</organism>
<sequence>MLHCLSHGERLVCLSLEWNPEVIEIREQFPLAPVDTLDICSELNLIHPQVRGKNIVMTTDFLVTYRDDEGEESFKEPLHGRG</sequence>
<name>H3KD03_9BURK</name>
<dbReference type="SUPFAM" id="SSF52980">
    <property type="entry name" value="Restriction endonuclease-like"/>
    <property type="match status" value="1"/>
</dbReference>
<dbReference type="InterPro" id="IPR014833">
    <property type="entry name" value="TnsA_N"/>
</dbReference>
<evidence type="ECO:0000313" key="3">
    <source>
        <dbReference type="Proteomes" id="UP000004956"/>
    </source>
</evidence>